<gene>
    <name evidence="2" type="ORF">BYL167_LOCUS9003</name>
</gene>
<reference evidence="2" key="1">
    <citation type="submission" date="2021-02" db="EMBL/GenBank/DDBJ databases">
        <authorList>
            <person name="Nowell W R."/>
        </authorList>
    </citation>
    <scope>NUCLEOTIDE SEQUENCE</scope>
</reference>
<dbReference type="Proteomes" id="UP000681967">
    <property type="component" value="Unassembled WGS sequence"/>
</dbReference>
<protein>
    <recommendedName>
        <fullName evidence="1">ARF GTPase-activating protein GIT1 C-terminal domain-containing protein</fullName>
    </recommendedName>
</protein>
<sequence>MIDVIENSSSPNLIRTTLSIHDKRSSRTMQRFPLLDDTSSNNIRSYRSTDIIIRNSKVSNPTYVVNSSEQPPKQNIPIHITRSRSCSGGRNTRNLPQTLLRKGSFNRPDINHDVDKRTREITQRIGELYSSIKTNQTDRYGIYAEEINNSVQNMMELSERLSFNEDIRANLDMLNTSAQQLLDHTTFKGKDPTMQIQFIVDDCYRIALATRNLSSLYQKM</sequence>
<organism evidence="2 3">
    <name type="scientific">Rotaria magnacalcarata</name>
    <dbReference type="NCBI Taxonomy" id="392030"/>
    <lineage>
        <taxon>Eukaryota</taxon>
        <taxon>Metazoa</taxon>
        <taxon>Spiralia</taxon>
        <taxon>Gnathifera</taxon>
        <taxon>Rotifera</taxon>
        <taxon>Eurotatoria</taxon>
        <taxon>Bdelloidea</taxon>
        <taxon>Philodinida</taxon>
        <taxon>Philodinidae</taxon>
        <taxon>Rotaria</taxon>
    </lineage>
</organism>
<evidence type="ECO:0000259" key="1">
    <source>
        <dbReference type="Pfam" id="PF12205"/>
    </source>
</evidence>
<proteinExistence type="predicted"/>
<comment type="caution">
    <text evidence="2">The sequence shown here is derived from an EMBL/GenBank/DDBJ whole genome shotgun (WGS) entry which is preliminary data.</text>
</comment>
<name>A0A8S2LKH6_9BILA</name>
<accession>A0A8S2LKH6</accession>
<evidence type="ECO:0000313" key="3">
    <source>
        <dbReference type="Proteomes" id="UP000681967"/>
    </source>
</evidence>
<evidence type="ECO:0000313" key="2">
    <source>
        <dbReference type="EMBL" id="CAF3911460.1"/>
    </source>
</evidence>
<dbReference type="EMBL" id="CAJOBH010002537">
    <property type="protein sequence ID" value="CAF3911460.1"/>
    <property type="molecule type" value="Genomic_DNA"/>
</dbReference>
<dbReference type="InterPro" id="IPR022018">
    <property type="entry name" value="GIT1_C"/>
</dbReference>
<feature type="domain" description="ARF GTPase-activating protein GIT1 C-terminal" evidence="1">
    <location>
        <begin position="113"/>
        <end position="217"/>
    </location>
</feature>
<dbReference type="Gene3D" id="1.20.120.330">
    <property type="entry name" value="Nucleotidyltransferases domain 2"/>
    <property type="match status" value="1"/>
</dbReference>
<dbReference type="AlphaFoldDB" id="A0A8S2LKH6"/>
<dbReference type="Pfam" id="PF12205">
    <property type="entry name" value="GIT1_C"/>
    <property type="match status" value="1"/>
</dbReference>